<dbReference type="InterPro" id="IPR020843">
    <property type="entry name" value="ER"/>
</dbReference>
<accession>A0A1H6II15</accession>
<evidence type="ECO:0000313" key="13">
    <source>
        <dbReference type="Proteomes" id="UP000182915"/>
    </source>
</evidence>
<reference evidence="13" key="1">
    <citation type="submission" date="2016-10" db="EMBL/GenBank/DDBJ databases">
        <authorList>
            <person name="Varghese N."/>
            <person name="Submissions S."/>
        </authorList>
    </citation>
    <scope>NUCLEOTIDE SEQUENCE [LARGE SCALE GENOMIC DNA]</scope>
    <source>
        <strain evidence="13">DSM 45405</strain>
    </source>
</reference>
<dbReference type="SUPFAM" id="SSF51735">
    <property type="entry name" value="NAD(P)-binding Rossmann-fold domains"/>
    <property type="match status" value="1"/>
</dbReference>
<dbReference type="AlphaFoldDB" id="A0A1H6II15"/>
<evidence type="ECO:0000256" key="6">
    <source>
        <dbReference type="ARBA" id="ARBA00023002"/>
    </source>
</evidence>
<evidence type="ECO:0000313" key="12">
    <source>
        <dbReference type="EMBL" id="SEH46020.1"/>
    </source>
</evidence>
<dbReference type="GO" id="GO:0006633">
    <property type="term" value="P:fatty acid biosynthetic process"/>
    <property type="evidence" value="ECO:0007669"/>
    <property type="project" value="UniProtKB-KW"/>
</dbReference>
<comment type="similarity">
    <text evidence="1">Belongs to the zinc-containing alcohol dehydrogenase family. Quinone oxidoreductase subfamily.</text>
</comment>
<keyword evidence="6" id="KW-0560">Oxidoreductase</keyword>
<dbReference type="GO" id="GO:0141148">
    <property type="term" value="F:enoyl-[acyl-carrier-protein] reductase (NADPH) activity"/>
    <property type="evidence" value="ECO:0007669"/>
    <property type="project" value="UniProtKB-EC"/>
</dbReference>
<dbReference type="Pfam" id="PF08240">
    <property type="entry name" value="ADH_N"/>
    <property type="match status" value="1"/>
</dbReference>
<name>A0A1H6II15_MYCRU</name>
<protein>
    <recommendedName>
        <fullName evidence="9">enoyl-[acyl-carrier-protein] reductase</fullName>
        <ecNumber evidence="9">1.3.1.104</ecNumber>
    </recommendedName>
</protein>
<evidence type="ECO:0000256" key="9">
    <source>
        <dbReference type="ARBA" id="ARBA00038963"/>
    </source>
</evidence>
<keyword evidence="2" id="KW-0444">Lipid biosynthesis</keyword>
<sequence>MQHLVLTKFGKPEDSVVLQDSPAPTPSWGQVSVRLEAAAINPSDLLLIRGKYLAHPTPPATIGAEGVGVVEQVGPGVDTAIVGKRVILLPTYEYGTWSQQVVVAETDVIEVPDAADPLQLAMVTINPATAHLLLERVDLKVGDWIGQTAANSAVGRLVVALARRRGLRTLNVVRREEAADEIRRAGGDAVLVSGPTLAADIARELGDQQLRLVLDPLGGDHAAELVGALEFGGTAITYGSLTGAPTGPSSAALFAKEVSYTGFWLGNWYSRAPRDEIAATLSHLAHLVADGDLSVPVEATYPLDEYLKAFTHAQATQRGGKVLFTFD</sequence>
<dbReference type="Gene3D" id="3.90.180.10">
    <property type="entry name" value="Medium-chain alcohol dehydrogenases, catalytic domain"/>
    <property type="match status" value="1"/>
</dbReference>
<keyword evidence="13" id="KW-1185">Reference proteome</keyword>
<dbReference type="Gene3D" id="3.40.50.720">
    <property type="entry name" value="NAD(P)-binding Rossmann-like Domain"/>
    <property type="match status" value="1"/>
</dbReference>
<dbReference type="Pfam" id="PF00107">
    <property type="entry name" value="ADH_zinc_N"/>
    <property type="match status" value="1"/>
</dbReference>
<evidence type="ECO:0000256" key="2">
    <source>
        <dbReference type="ARBA" id="ARBA00022516"/>
    </source>
</evidence>
<keyword evidence="4" id="KW-0521">NADP</keyword>
<dbReference type="PANTHER" id="PTHR43981">
    <property type="entry name" value="ENOYL-[ACYL-CARRIER-PROTEIN] REDUCTASE, MITOCHONDRIAL"/>
    <property type="match status" value="1"/>
</dbReference>
<comment type="catalytic activity">
    <reaction evidence="10">
        <text>a 2,3-saturated acyl-[ACP] + NADP(+) = a (2E)-enoyl-[ACP] + NADPH + H(+)</text>
        <dbReference type="Rhea" id="RHEA:22564"/>
        <dbReference type="Rhea" id="RHEA-COMP:9925"/>
        <dbReference type="Rhea" id="RHEA-COMP:9926"/>
        <dbReference type="ChEBI" id="CHEBI:15378"/>
        <dbReference type="ChEBI" id="CHEBI:57783"/>
        <dbReference type="ChEBI" id="CHEBI:58349"/>
        <dbReference type="ChEBI" id="CHEBI:78784"/>
        <dbReference type="ChEBI" id="CHEBI:78785"/>
        <dbReference type="EC" id="1.3.1.104"/>
    </reaction>
</comment>
<dbReference type="STRING" id="370526.SAMN04489835_0047"/>
<keyword evidence="5" id="KW-0809">Transit peptide</keyword>
<dbReference type="OrthoDB" id="4190732at2"/>
<evidence type="ECO:0000256" key="10">
    <source>
        <dbReference type="ARBA" id="ARBA00048843"/>
    </source>
</evidence>
<dbReference type="PANTHER" id="PTHR43981:SF2">
    <property type="entry name" value="ENOYL-[ACYL-CARRIER-PROTEIN] REDUCTASE, MITOCHONDRIAL"/>
    <property type="match status" value="1"/>
</dbReference>
<feature type="domain" description="Enoyl reductase (ER)" evidence="11">
    <location>
        <begin position="11"/>
        <end position="324"/>
    </location>
</feature>
<evidence type="ECO:0000256" key="3">
    <source>
        <dbReference type="ARBA" id="ARBA00022832"/>
    </source>
</evidence>
<proteinExistence type="inferred from homology"/>
<dbReference type="InterPro" id="IPR013154">
    <property type="entry name" value="ADH-like_N"/>
</dbReference>
<evidence type="ECO:0000256" key="8">
    <source>
        <dbReference type="ARBA" id="ARBA00023160"/>
    </source>
</evidence>
<evidence type="ECO:0000256" key="7">
    <source>
        <dbReference type="ARBA" id="ARBA00023098"/>
    </source>
</evidence>
<dbReference type="InterPro" id="IPR013149">
    <property type="entry name" value="ADH-like_C"/>
</dbReference>
<keyword evidence="7" id="KW-0443">Lipid metabolism</keyword>
<dbReference type="EC" id="1.3.1.104" evidence="9"/>
<evidence type="ECO:0000256" key="4">
    <source>
        <dbReference type="ARBA" id="ARBA00022857"/>
    </source>
</evidence>
<dbReference type="SUPFAM" id="SSF50129">
    <property type="entry name" value="GroES-like"/>
    <property type="match status" value="1"/>
</dbReference>
<keyword evidence="8" id="KW-0275">Fatty acid biosynthesis</keyword>
<dbReference type="EMBL" id="LT629971">
    <property type="protein sequence ID" value="SEH46020.1"/>
    <property type="molecule type" value="Genomic_DNA"/>
</dbReference>
<dbReference type="RefSeq" id="WP_083405445.1">
    <property type="nucleotide sequence ID" value="NZ_LT629971.1"/>
</dbReference>
<keyword evidence="3" id="KW-0276">Fatty acid metabolism</keyword>
<evidence type="ECO:0000256" key="1">
    <source>
        <dbReference type="ARBA" id="ARBA00010371"/>
    </source>
</evidence>
<evidence type="ECO:0000256" key="5">
    <source>
        <dbReference type="ARBA" id="ARBA00022946"/>
    </source>
</evidence>
<dbReference type="SMART" id="SM00829">
    <property type="entry name" value="PKS_ER"/>
    <property type="match status" value="1"/>
</dbReference>
<organism evidence="12 13">
    <name type="scientific">Mycolicibacterium rutilum</name>
    <name type="common">Mycobacterium rutilum</name>
    <dbReference type="NCBI Taxonomy" id="370526"/>
    <lineage>
        <taxon>Bacteria</taxon>
        <taxon>Bacillati</taxon>
        <taxon>Actinomycetota</taxon>
        <taxon>Actinomycetes</taxon>
        <taxon>Mycobacteriales</taxon>
        <taxon>Mycobacteriaceae</taxon>
        <taxon>Mycolicibacterium</taxon>
    </lineage>
</organism>
<evidence type="ECO:0000259" key="11">
    <source>
        <dbReference type="SMART" id="SM00829"/>
    </source>
</evidence>
<dbReference type="InterPro" id="IPR036291">
    <property type="entry name" value="NAD(P)-bd_dom_sf"/>
</dbReference>
<dbReference type="InterPro" id="IPR051034">
    <property type="entry name" value="Mito_Enoyl-ACP_Reductase"/>
</dbReference>
<dbReference type="InterPro" id="IPR011032">
    <property type="entry name" value="GroES-like_sf"/>
</dbReference>
<dbReference type="Proteomes" id="UP000182915">
    <property type="component" value="Chromosome I"/>
</dbReference>
<dbReference type="CDD" id="cd05282">
    <property type="entry name" value="ETR_like"/>
    <property type="match status" value="1"/>
</dbReference>
<gene>
    <name evidence="12" type="ORF">SAMN04489835_0047</name>
</gene>